<dbReference type="InterPro" id="IPR029057">
    <property type="entry name" value="PRTase-like"/>
</dbReference>
<feature type="binding site" evidence="7">
    <location>
        <position position="365"/>
    </location>
    <ligand>
        <name>Mg(2+)</name>
        <dbReference type="ChEBI" id="CHEBI:18420"/>
    </ligand>
</feature>
<dbReference type="Gene3D" id="3.60.20.10">
    <property type="entry name" value="Glutamine Phosphoribosylpyrophosphate, subunit 1, domain 1"/>
    <property type="match status" value="1"/>
</dbReference>
<keyword evidence="12" id="KW-1185">Reference proteome</keyword>
<evidence type="ECO:0000259" key="10">
    <source>
        <dbReference type="PROSITE" id="PS51278"/>
    </source>
</evidence>
<keyword evidence="3 7" id="KW-0328">Glycosyltransferase</keyword>
<reference evidence="12" key="1">
    <citation type="journal article" date="2019" name="Int. J. Syst. Evol. Microbiol.">
        <title>The Global Catalogue of Microorganisms (GCM) 10K type strain sequencing project: providing services to taxonomists for standard genome sequencing and annotation.</title>
        <authorList>
            <consortium name="The Broad Institute Genomics Platform"/>
            <consortium name="The Broad Institute Genome Sequencing Center for Infectious Disease"/>
            <person name="Wu L."/>
            <person name="Ma J."/>
        </authorList>
    </citation>
    <scope>NUCLEOTIDE SEQUENCE [LARGE SCALE GENOMIC DNA]</scope>
    <source>
        <strain evidence="12">KCTC 42082</strain>
    </source>
</reference>
<dbReference type="InterPro" id="IPR000836">
    <property type="entry name" value="PRTase_dom"/>
</dbReference>
<keyword evidence="6 7" id="KW-0315">Glutamine amidotransferase</keyword>
<comment type="caution">
    <text evidence="7">Lacks conserved residue(s) required for the propagation of feature annotation.</text>
</comment>
<feature type="binding site" evidence="7">
    <location>
        <position position="302"/>
    </location>
    <ligand>
        <name>Mg(2+)</name>
        <dbReference type="ChEBI" id="CHEBI:18420"/>
    </ligand>
</feature>
<comment type="pathway">
    <text evidence="1 7 8">Purine metabolism; IMP biosynthesis via de novo pathway; N(1)-(5-phospho-D-ribosyl)glycinamide from 5-phospho-alpha-D-ribose 1-diphosphate: step 1/2.</text>
</comment>
<evidence type="ECO:0000256" key="6">
    <source>
        <dbReference type="ARBA" id="ARBA00022962"/>
    </source>
</evidence>
<accession>A0ABQ3FCH7</accession>
<keyword evidence="7" id="KW-0460">Magnesium</keyword>
<dbReference type="SUPFAM" id="SSF53271">
    <property type="entry name" value="PRTase-like"/>
    <property type="match status" value="1"/>
</dbReference>
<gene>
    <name evidence="7 11" type="primary">purF</name>
    <name evidence="11" type="ORF">GCM10010082_07470</name>
</gene>
<dbReference type="PROSITE" id="PS51278">
    <property type="entry name" value="GATASE_TYPE_2"/>
    <property type="match status" value="1"/>
</dbReference>
<dbReference type="InterPro" id="IPR035584">
    <property type="entry name" value="PurF_N"/>
</dbReference>
<evidence type="ECO:0000256" key="7">
    <source>
        <dbReference type="HAMAP-Rule" id="MF_01931"/>
    </source>
</evidence>
<keyword evidence="4 7" id="KW-0808">Transferase</keyword>
<evidence type="ECO:0000313" key="11">
    <source>
        <dbReference type="EMBL" id="GHC18566.1"/>
    </source>
</evidence>
<protein>
    <recommendedName>
        <fullName evidence="7">Amidophosphoribosyltransferase</fullName>
        <shortName evidence="7">ATase</shortName>
        <ecNumber evidence="7">2.4.2.14</ecNumber>
    </recommendedName>
    <alternativeName>
        <fullName evidence="7">Glutamine phosphoribosylpyrophosphate amidotransferase</fullName>
        <shortName evidence="7">GPATase</shortName>
    </alternativeName>
</protein>
<evidence type="ECO:0000256" key="3">
    <source>
        <dbReference type="ARBA" id="ARBA00022676"/>
    </source>
</evidence>
<dbReference type="InterPro" id="IPR017932">
    <property type="entry name" value="GATase_2_dom"/>
</dbReference>
<dbReference type="InterPro" id="IPR005854">
    <property type="entry name" value="PurF"/>
</dbReference>
<proteinExistence type="inferred from homology"/>
<name>A0ABQ3FCH7_9GAMM</name>
<comment type="cofactor">
    <cofactor evidence="7">
        <name>Mg(2+)</name>
        <dbReference type="ChEBI" id="CHEBI:18420"/>
    </cofactor>
    <text evidence="7">Binds 1 Mg(2+) ion per subunit.</text>
</comment>
<feature type="active site" description="Nucleophile" evidence="7">
    <location>
        <position position="2"/>
    </location>
</feature>
<dbReference type="PANTHER" id="PTHR11907">
    <property type="entry name" value="AMIDOPHOSPHORIBOSYLTRANSFERASE"/>
    <property type="match status" value="1"/>
</dbReference>
<evidence type="ECO:0000256" key="2">
    <source>
        <dbReference type="ARBA" id="ARBA00010138"/>
    </source>
</evidence>
<dbReference type="Proteomes" id="UP000604243">
    <property type="component" value="Unassembled WGS sequence"/>
</dbReference>
<dbReference type="HAMAP" id="MF_01931">
    <property type="entry name" value="PurF"/>
    <property type="match status" value="1"/>
</dbReference>
<comment type="function">
    <text evidence="7">Catalyzes the formation of phosphoribosylamine from phosphoribosylpyrophosphate (PRPP) and glutamine.</text>
</comment>
<dbReference type="Pfam" id="PF00156">
    <property type="entry name" value="Pribosyltran"/>
    <property type="match status" value="1"/>
</dbReference>
<dbReference type="EC" id="2.4.2.14" evidence="7"/>
<dbReference type="PIRSF" id="PIRSF000485">
    <property type="entry name" value="Amd_phspho_trans"/>
    <property type="match status" value="1"/>
</dbReference>
<evidence type="ECO:0000256" key="8">
    <source>
        <dbReference type="PIRNR" id="PIRNR000485"/>
    </source>
</evidence>
<evidence type="ECO:0000313" key="12">
    <source>
        <dbReference type="Proteomes" id="UP000604243"/>
    </source>
</evidence>
<sequence>MCGIVGLMANSMVNQAVYDALTVQQHRGQDAAGMMTWDNGRFLLRKSNGLVRDVFHTRHMQRLKGNIGIGHVRYPTAGSASESESQPFYVNSPFGIALVHNGNLTNSEQLVAELFNTDLRHINTSSDSEVLLNVFAHELGKQGHHLEPEDIFDAIRRVHRRCKGGYAAVSIINGKGLVAFRDPHGIRPIVFGRRDTPEGPEYMIASESVALDVAGFELIRDLAPGEALYIDMARNLHTQKCIENARLTPCIFEYVYLSRPDSIIDGANVYATRMRMGQKLAEKIKRDWPDHDIDVVIPIPDTSRTAALELALHLNVAYREGFMKNRYIGRTFIMPGQTQRQKSVRQKLNAIDIEFAGKNVLLVDDSIVRGTTCNEIIQMAREAGAKNVYFASAAPAVRYPNVYGIDMPVAMELIAFDRTTEDVAELIGADRLVYQDLDDLKEAVREINPGLSEFDCSVFDGRYVTGDIDPDYLARLEIARNDAAKQQSSGGHAQVDLHNDVEEVD</sequence>
<dbReference type="Gene3D" id="3.40.50.2020">
    <property type="match status" value="1"/>
</dbReference>
<dbReference type="CDD" id="cd06223">
    <property type="entry name" value="PRTases_typeI"/>
    <property type="match status" value="1"/>
</dbReference>
<feature type="domain" description="Glutamine amidotransferase type-2" evidence="10">
    <location>
        <begin position="2"/>
        <end position="233"/>
    </location>
</feature>
<keyword evidence="5 7" id="KW-0658">Purine biosynthesis</keyword>
<comment type="similarity">
    <text evidence="2 7 8">In the C-terminal section; belongs to the purine/pyrimidine phosphoribosyltransferase family.</text>
</comment>
<dbReference type="SUPFAM" id="SSF56235">
    <property type="entry name" value="N-terminal nucleophile aminohydrolases (Ntn hydrolases)"/>
    <property type="match status" value="1"/>
</dbReference>
<feature type="region of interest" description="Disordered" evidence="9">
    <location>
        <begin position="484"/>
        <end position="505"/>
    </location>
</feature>
<dbReference type="RefSeq" id="WP_189515219.1">
    <property type="nucleotide sequence ID" value="NZ_BMZM01000001.1"/>
</dbReference>
<evidence type="ECO:0000256" key="9">
    <source>
        <dbReference type="SAM" id="MobiDB-lite"/>
    </source>
</evidence>
<dbReference type="NCBIfam" id="TIGR01134">
    <property type="entry name" value="purF"/>
    <property type="match status" value="1"/>
</dbReference>
<keyword evidence="7" id="KW-0479">Metal-binding</keyword>
<dbReference type="CDD" id="cd00715">
    <property type="entry name" value="GPATase_N"/>
    <property type="match status" value="1"/>
</dbReference>
<feature type="binding site" evidence="7">
    <location>
        <position position="364"/>
    </location>
    <ligand>
        <name>Mg(2+)</name>
        <dbReference type="ChEBI" id="CHEBI:18420"/>
    </ligand>
</feature>
<dbReference type="EMBL" id="BMZM01000001">
    <property type="protein sequence ID" value="GHC18566.1"/>
    <property type="molecule type" value="Genomic_DNA"/>
</dbReference>
<comment type="caution">
    <text evidence="11">The sequence shown here is derived from an EMBL/GenBank/DDBJ whole genome shotgun (WGS) entry which is preliminary data.</text>
</comment>
<organism evidence="11 12">
    <name type="scientific">Kushneria pakistanensis</name>
    <dbReference type="NCBI Taxonomy" id="1508770"/>
    <lineage>
        <taxon>Bacteria</taxon>
        <taxon>Pseudomonadati</taxon>
        <taxon>Pseudomonadota</taxon>
        <taxon>Gammaproteobacteria</taxon>
        <taxon>Oceanospirillales</taxon>
        <taxon>Halomonadaceae</taxon>
        <taxon>Kushneria</taxon>
    </lineage>
</organism>
<feature type="compositionally biased region" description="Basic and acidic residues" evidence="9">
    <location>
        <begin position="495"/>
        <end position="505"/>
    </location>
</feature>
<evidence type="ECO:0000256" key="1">
    <source>
        <dbReference type="ARBA" id="ARBA00005209"/>
    </source>
</evidence>
<evidence type="ECO:0000256" key="5">
    <source>
        <dbReference type="ARBA" id="ARBA00022755"/>
    </source>
</evidence>
<dbReference type="Pfam" id="PF13522">
    <property type="entry name" value="GATase_6"/>
    <property type="match status" value="1"/>
</dbReference>
<comment type="catalytic activity">
    <reaction evidence="7 8">
        <text>5-phospho-beta-D-ribosylamine + L-glutamate + diphosphate = 5-phospho-alpha-D-ribose 1-diphosphate + L-glutamine + H2O</text>
        <dbReference type="Rhea" id="RHEA:14905"/>
        <dbReference type="ChEBI" id="CHEBI:15377"/>
        <dbReference type="ChEBI" id="CHEBI:29985"/>
        <dbReference type="ChEBI" id="CHEBI:33019"/>
        <dbReference type="ChEBI" id="CHEBI:58017"/>
        <dbReference type="ChEBI" id="CHEBI:58359"/>
        <dbReference type="ChEBI" id="CHEBI:58681"/>
        <dbReference type="EC" id="2.4.2.14"/>
    </reaction>
</comment>
<dbReference type="InterPro" id="IPR029055">
    <property type="entry name" value="Ntn_hydrolases_N"/>
</dbReference>
<evidence type="ECO:0000256" key="4">
    <source>
        <dbReference type="ARBA" id="ARBA00022679"/>
    </source>
</evidence>